<evidence type="ECO:0000313" key="8">
    <source>
        <dbReference type="Proteomes" id="UP001474421"/>
    </source>
</evidence>
<dbReference type="GO" id="GO:0005146">
    <property type="term" value="F:leukemia inhibitory factor receptor binding"/>
    <property type="evidence" value="ECO:0007669"/>
    <property type="project" value="InterPro"/>
</dbReference>
<dbReference type="GO" id="GO:0005615">
    <property type="term" value="C:extracellular space"/>
    <property type="evidence" value="ECO:0007669"/>
    <property type="project" value="UniProtKB-KW"/>
</dbReference>
<dbReference type="GO" id="GO:0045595">
    <property type="term" value="P:regulation of cell differentiation"/>
    <property type="evidence" value="ECO:0007669"/>
    <property type="project" value="TreeGrafter"/>
</dbReference>
<dbReference type="InterPro" id="IPR003624">
    <property type="entry name" value="Leukemia_IF"/>
</dbReference>
<dbReference type="Pfam" id="PF01291">
    <property type="entry name" value="LIF_OSM"/>
    <property type="match status" value="1"/>
</dbReference>
<dbReference type="PANTHER" id="PTHR10633">
    <property type="entry name" value="LEUKEMIA INHIBITORY FACTOR"/>
    <property type="match status" value="1"/>
</dbReference>
<dbReference type="GO" id="GO:0048861">
    <property type="term" value="P:leukemia inhibitory factor signaling pathway"/>
    <property type="evidence" value="ECO:0007669"/>
    <property type="project" value="TreeGrafter"/>
</dbReference>
<evidence type="ECO:0000256" key="2">
    <source>
        <dbReference type="ARBA" id="ARBA00016836"/>
    </source>
</evidence>
<dbReference type="InterPro" id="IPR001581">
    <property type="entry name" value="Leukemia_IF/oncostatin"/>
</dbReference>
<dbReference type="Proteomes" id="UP001474421">
    <property type="component" value="Unassembled WGS sequence"/>
</dbReference>
<keyword evidence="8" id="KW-1185">Reference proteome</keyword>
<dbReference type="GO" id="GO:0008284">
    <property type="term" value="P:positive regulation of cell population proliferation"/>
    <property type="evidence" value="ECO:0007669"/>
    <property type="project" value="TreeGrafter"/>
</dbReference>
<evidence type="ECO:0000256" key="4">
    <source>
        <dbReference type="ARBA" id="ARBA00022525"/>
    </source>
</evidence>
<accession>A0AAW1APG2</accession>
<reference evidence="7 8" key="1">
    <citation type="journal article" date="2024" name="Proc. Natl. Acad. Sci. U.S.A.">
        <title>The genetic regulatory architecture and epigenomic basis for age-related changes in rattlesnake venom.</title>
        <authorList>
            <person name="Hogan M.P."/>
            <person name="Holding M.L."/>
            <person name="Nystrom G.S."/>
            <person name="Colston T.J."/>
            <person name="Bartlett D.A."/>
            <person name="Mason A.J."/>
            <person name="Ellsworth S.A."/>
            <person name="Rautsaw R.M."/>
            <person name="Lawrence K.C."/>
            <person name="Strickland J.L."/>
            <person name="He B."/>
            <person name="Fraser P."/>
            <person name="Margres M.J."/>
            <person name="Gilbert D.M."/>
            <person name="Gibbs H.L."/>
            <person name="Parkinson C.L."/>
            <person name="Rokyta D.R."/>
        </authorList>
    </citation>
    <scope>NUCLEOTIDE SEQUENCE [LARGE SCALE GENOMIC DNA]</scope>
    <source>
        <strain evidence="7">DRR0105</strain>
    </source>
</reference>
<dbReference type="InterPro" id="IPR009079">
    <property type="entry name" value="4_helix_cytokine-like_core"/>
</dbReference>
<evidence type="ECO:0000256" key="1">
    <source>
        <dbReference type="ARBA" id="ARBA00004613"/>
    </source>
</evidence>
<keyword evidence="3" id="KW-0202">Cytokine</keyword>
<comment type="function">
    <text evidence="5">LIF has the capacity to induce terminal differentiation in leukemic cells. Its activities include the induction of hematopoietic differentiation in normal and myeloid leukemia cells, the induction of neuronal cell differentiation, and the stimulation of acute-phase protein synthesis in hepatocytes.</text>
</comment>
<protein>
    <recommendedName>
        <fullName evidence="2">Leukemia inhibitory factor</fullName>
    </recommendedName>
</protein>
<dbReference type="SMART" id="SM00080">
    <property type="entry name" value="LIF_OSM"/>
    <property type="match status" value="1"/>
</dbReference>
<dbReference type="GO" id="GO:0006955">
    <property type="term" value="P:immune response"/>
    <property type="evidence" value="ECO:0007669"/>
    <property type="project" value="InterPro"/>
</dbReference>
<proteinExistence type="predicted"/>
<dbReference type="EMBL" id="JAOTOJ010000018">
    <property type="protein sequence ID" value="KAK9391651.1"/>
    <property type="molecule type" value="Genomic_DNA"/>
</dbReference>
<feature type="compositionally biased region" description="Basic residues" evidence="6">
    <location>
        <begin position="242"/>
        <end position="259"/>
    </location>
</feature>
<dbReference type="Gene3D" id="1.20.1250.10">
    <property type="match status" value="1"/>
</dbReference>
<dbReference type="PANTHER" id="PTHR10633:SF0">
    <property type="entry name" value="LEUKEMIA INHIBITORY FACTOR"/>
    <property type="match status" value="1"/>
</dbReference>
<dbReference type="AlphaFoldDB" id="A0AAW1APG2"/>
<gene>
    <name evidence="7" type="ORF">NXF25_018040</name>
</gene>
<organism evidence="7 8">
    <name type="scientific">Crotalus adamanteus</name>
    <name type="common">Eastern diamondback rattlesnake</name>
    <dbReference type="NCBI Taxonomy" id="8729"/>
    <lineage>
        <taxon>Eukaryota</taxon>
        <taxon>Metazoa</taxon>
        <taxon>Chordata</taxon>
        <taxon>Craniata</taxon>
        <taxon>Vertebrata</taxon>
        <taxon>Euteleostomi</taxon>
        <taxon>Lepidosauria</taxon>
        <taxon>Squamata</taxon>
        <taxon>Bifurcata</taxon>
        <taxon>Unidentata</taxon>
        <taxon>Episquamata</taxon>
        <taxon>Toxicofera</taxon>
        <taxon>Serpentes</taxon>
        <taxon>Colubroidea</taxon>
        <taxon>Viperidae</taxon>
        <taxon>Crotalinae</taxon>
        <taxon>Crotalus</taxon>
    </lineage>
</organism>
<comment type="caution">
    <text evidence="7">The sequence shown here is derived from an EMBL/GenBank/DDBJ whole genome shotgun (WGS) entry which is preliminary data.</text>
</comment>
<evidence type="ECO:0000256" key="3">
    <source>
        <dbReference type="ARBA" id="ARBA00022514"/>
    </source>
</evidence>
<dbReference type="GO" id="GO:0008083">
    <property type="term" value="F:growth factor activity"/>
    <property type="evidence" value="ECO:0007669"/>
    <property type="project" value="TreeGrafter"/>
</dbReference>
<evidence type="ECO:0000256" key="6">
    <source>
        <dbReference type="SAM" id="MobiDB-lite"/>
    </source>
</evidence>
<sequence length="267" mass="30728">MWVSEAKLTDLVQPYSQQMFLERERAWEPSSSASQIIFLGTRIRMEDTLIFSLEVLVSAFWLLCPTLVDSTASICPRCPADSEFLRKIQLQIMWLKRPTRDLYKSYLSHMGLQDDLRLFCQLPITWLPSRNITKKPEKLLLQELYTTVVRMERALKALENLQEDAEMPLSHQLATVSLSLTGLLSNIQCAHCLRGLRPVPVMPSERTQDSSSFAQKMEGCQVLWNLSSFVRGLAKVFQKEKVKGKRPERRKKKKGKIHRSFLSAGMP</sequence>
<evidence type="ECO:0000256" key="5">
    <source>
        <dbReference type="ARBA" id="ARBA00024822"/>
    </source>
</evidence>
<comment type="subcellular location">
    <subcellularLocation>
        <location evidence="1">Secreted</location>
    </subcellularLocation>
</comment>
<feature type="region of interest" description="Disordered" evidence="6">
    <location>
        <begin position="240"/>
        <end position="267"/>
    </location>
</feature>
<dbReference type="SUPFAM" id="SSF47266">
    <property type="entry name" value="4-helical cytokines"/>
    <property type="match status" value="1"/>
</dbReference>
<keyword evidence="4" id="KW-0964">Secreted</keyword>
<name>A0AAW1APG2_CROAD</name>
<evidence type="ECO:0000313" key="7">
    <source>
        <dbReference type="EMBL" id="KAK9391651.1"/>
    </source>
</evidence>
<dbReference type="GO" id="GO:0005125">
    <property type="term" value="F:cytokine activity"/>
    <property type="evidence" value="ECO:0007669"/>
    <property type="project" value="UniProtKB-KW"/>
</dbReference>